<dbReference type="GO" id="GO:0006307">
    <property type="term" value="P:DNA alkylation repair"/>
    <property type="evidence" value="ECO:0007669"/>
    <property type="project" value="TreeGrafter"/>
</dbReference>
<protein>
    <submittedName>
        <fullName evidence="3">DNA-3-methyladenine glycosylase 2 family protein</fullName>
    </submittedName>
</protein>
<dbReference type="EMBL" id="SSSM01000005">
    <property type="protein sequence ID" value="THG30199.1"/>
    <property type="molecule type" value="Genomic_DNA"/>
</dbReference>
<sequence length="292" mass="32097">MGDYSRGVGDPTLQWDREGKFGAPGVWKTLLTPLGPATLHLAQRARGEVVARAWGAGAEWAIDGVPQLLGAGDELDDFDPSAHPFLAEAHRRLPGLRLGRISLVFEMLVASILEQKVTSKEARQSWRVLVRGHGTAAPGPAPAGMRVAPSPDAWRMIPSWDFHRAGVDPKRSRTCVEAAKVARGLERTLELGRGGPEVERRLRSVSGVGVWTAAETRQRSHGDADAVSVGDYHVHDTVGWALIGKPIDDDGMLELLEPWRGHRHRVVRIIHASGFRKPRFGPRMTIQDHRNH</sequence>
<dbReference type="SUPFAM" id="SSF48150">
    <property type="entry name" value="DNA-glycosylase"/>
    <property type="match status" value="1"/>
</dbReference>
<proteinExistence type="predicted"/>
<dbReference type="Proteomes" id="UP000309133">
    <property type="component" value="Unassembled WGS sequence"/>
</dbReference>
<keyword evidence="1" id="KW-0227">DNA damage</keyword>
<dbReference type="InterPro" id="IPR011257">
    <property type="entry name" value="DNA_glycosylase"/>
</dbReference>
<keyword evidence="2" id="KW-0234">DNA repair</keyword>
<keyword evidence="4" id="KW-1185">Reference proteome</keyword>
<dbReference type="InterPro" id="IPR051912">
    <property type="entry name" value="Alkylbase_DNA_Glycosylase/TA"/>
</dbReference>
<dbReference type="PANTHER" id="PTHR43003:SF6">
    <property type="entry name" value="DNA GLYCOSYLASE"/>
    <property type="match status" value="1"/>
</dbReference>
<dbReference type="GO" id="GO:0006285">
    <property type="term" value="P:base-excision repair, AP site formation"/>
    <property type="evidence" value="ECO:0007669"/>
    <property type="project" value="TreeGrafter"/>
</dbReference>
<evidence type="ECO:0000256" key="2">
    <source>
        <dbReference type="ARBA" id="ARBA00023204"/>
    </source>
</evidence>
<evidence type="ECO:0000313" key="3">
    <source>
        <dbReference type="EMBL" id="THG30199.1"/>
    </source>
</evidence>
<dbReference type="GO" id="GO:0005737">
    <property type="term" value="C:cytoplasm"/>
    <property type="evidence" value="ECO:0007669"/>
    <property type="project" value="TreeGrafter"/>
</dbReference>
<name>A0A4S4FIV9_9MICO</name>
<gene>
    <name evidence="3" type="ORF">E6C64_11985</name>
</gene>
<comment type="caution">
    <text evidence="3">The sequence shown here is derived from an EMBL/GenBank/DDBJ whole genome shotgun (WGS) entry which is preliminary data.</text>
</comment>
<dbReference type="GO" id="GO:0032131">
    <property type="term" value="F:alkylated DNA binding"/>
    <property type="evidence" value="ECO:0007669"/>
    <property type="project" value="TreeGrafter"/>
</dbReference>
<evidence type="ECO:0000256" key="1">
    <source>
        <dbReference type="ARBA" id="ARBA00022763"/>
    </source>
</evidence>
<organism evidence="3 4">
    <name type="scientific">Naasia lichenicola</name>
    <dbReference type="NCBI Taxonomy" id="2565933"/>
    <lineage>
        <taxon>Bacteria</taxon>
        <taxon>Bacillati</taxon>
        <taxon>Actinomycetota</taxon>
        <taxon>Actinomycetes</taxon>
        <taxon>Micrococcales</taxon>
        <taxon>Microbacteriaceae</taxon>
        <taxon>Naasia</taxon>
    </lineage>
</organism>
<accession>A0A4S4FIV9</accession>
<dbReference type="PANTHER" id="PTHR43003">
    <property type="entry name" value="DNA-3-METHYLADENINE GLYCOSYLASE"/>
    <property type="match status" value="1"/>
</dbReference>
<dbReference type="GO" id="GO:0008725">
    <property type="term" value="F:DNA-3-methyladenine glycosylase activity"/>
    <property type="evidence" value="ECO:0007669"/>
    <property type="project" value="TreeGrafter"/>
</dbReference>
<dbReference type="Gene3D" id="1.10.340.30">
    <property type="entry name" value="Hypothetical protein, domain 2"/>
    <property type="match status" value="1"/>
</dbReference>
<reference evidence="3 4" key="1">
    <citation type="submission" date="2019-04" db="EMBL/GenBank/DDBJ databases">
        <authorList>
            <person name="Jiang L."/>
        </authorList>
    </citation>
    <scope>NUCLEOTIDE SEQUENCE [LARGE SCALE GENOMIC DNA]</scope>
    <source>
        <strain evidence="3 4">YIM 131853</strain>
    </source>
</reference>
<evidence type="ECO:0000313" key="4">
    <source>
        <dbReference type="Proteomes" id="UP000309133"/>
    </source>
</evidence>
<dbReference type="GO" id="GO:0032993">
    <property type="term" value="C:protein-DNA complex"/>
    <property type="evidence" value="ECO:0007669"/>
    <property type="project" value="TreeGrafter"/>
</dbReference>
<dbReference type="GO" id="GO:0043916">
    <property type="term" value="F:DNA-7-methylguanine glycosylase activity"/>
    <property type="evidence" value="ECO:0007669"/>
    <property type="project" value="TreeGrafter"/>
</dbReference>
<dbReference type="OrthoDB" id="5501430at2"/>
<dbReference type="AlphaFoldDB" id="A0A4S4FIV9"/>